<reference evidence="2" key="1">
    <citation type="journal article" date="2019" name="bioRxiv">
        <title>Genomics, evolutionary history and diagnostics of the Alternaria alternata species group including apple and Asian pear pathotypes.</title>
        <authorList>
            <person name="Armitage A.D."/>
            <person name="Cockerton H.M."/>
            <person name="Sreenivasaprasad S."/>
            <person name="Woodhall J.W."/>
            <person name="Lane C.R."/>
            <person name="Harrison R.J."/>
            <person name="Clarkson J.P."/>
        </authorList>
    </citation>
    <scope>NUCLEOTIDE SEQUENCE [LARGE SCALE GENOMIC DNA]</scope>
    <source>
        <strain evidence="2">FERA 1082</strain>
    </source>
</reference>
<protein>
    <submittedName>
        <fullName evidence="1">Uncharacterized protein</fullName>
    </submittedName>
</protein>
<comment type="caution">
    <text evidence="1">The sequence shown here is derived from an EMBL/GenBank/DDBJ whole genome shotgun (WGS) entry which is preliminary data.</text>
</comment>
<accession>A0A4Q4ML78</accession>
<dbReference type="EMBL" id="PDXA01000010">
    <property type="protein sequence ID" value="RYN54461.1"/>
    <property type="molecule type" value="Genomic_DNA"/>
</dbReference>
<evidence type="ECO:0000313" key="2">
    <source>
        <dbReference type="Proteomes" id="UP000292402"/>
    </source>
</evidence>
<gene>
    <name evidence="1" type="ORF">AA0114_g3902</name>
</gene>
<proteinExistence type="predicted"/>
<sequence>MLQRCYRAITEGYMTLQDPGYLVVVSRSHNFCLEAIGGTSITKLTRAKGALSKG</sequence>
<dbReference type="OrthoDB" id="10271519at2759"/>
<name>A0A4Q4ML78_9PLEO</name>
<evidence type="ECO:0000313" key="1">
    <source>
        <dbReference type="EMBL" id="RYN54461.1"/>
    </source>
</evidence>
<dbReference type="Proteomes" id="UP000292402">
    <property type="component" value="Unassembled WGS sequence"/>
</dbReference>
<organism evidence="1 2">
    <name type="scientific">Alternaria tenuissima</name>
    <dbReference type="NCBI Taxonomy" id="119927"/>
    <lineage>
        <taxon>Eukaryota</taxon>
        <taxon>Fungi</taxon>
        <taxon>Dikarya</taxon>
        <taxon>Ascomycota</taxon>
        <taxon>Pezizomycotina</taxon>
        <taxon>Dothideomycetes</taxon>
        <taxon>Pleosporomycetidae</taxon>
        <taxon>Pleosporales</taxon>
        <taxon>Pleosporineae</taxon>
        <taxon>Pleosporaceae</taxon>
        <taxon>Alternaria</taxon>
        <taxon>Alternaria sect. Alternaria</taxon>
        <taxon>Alternaria alternata complex</taxon>
    </lineage>
</organism>
<dbReference type="AlphaFoldDB" id="A0A4Q4ML78"/>